<organism evidence="3 4">
    <name type="scientific">Trametes pubescens</name>
    <name type="common">White-rot fungus</name>
    <dbReference type="NCBI Taxonomy" id="154538"/>
    <lineage>
        <taxon>Eukaryota</taxon>
        <taxon>Fungi</taxon>
        <taxon>Dikarya</taxon>
        <taxon>Basidiomycota</taxon>
        <taxon>Agaricomycotina</taxon>
        <taxon>Agaricomycetes</taxon>
        <taxon>Polyporales</taxon>
        <taxon>Polyporaceae</taxon>
        <taxon>Trametes</taxon>
    </lineage>
</organism>
<reference evidence="3 4" key="1">
    <citation type="submission" date="2016-10" db="EMBL/GenBank/DDBJ databases">
        <title>Genome sequence of the basidiomycete white-rot fungus Trametes pubescens.</title>
        <authorList>
            <person name="Makela M.R."/>
            <person name="Granchi Z."/>
            <person name="Peng M."/>
            <person name="De Vries R.P."/>
            <person name="Grigoriev I."/>
            <person name="Riley R."/>
            <person name="Hilden K."/>
        </authorList>
    </citation>
    <scope>NUCLEOTIDE SEQUENCE [LARGE SCALE GENOMIC DNA]</scope>
    <source>
        <strain evidence="3 4">FBCC735</strain>
    </source>
</reference>
<gene>
    <name evidence="3" type="ORF">TRAPUB_5340</name>
</gene>
<evidence type="ECO:0000313" key="4">
    <source>
        <dbReference type="Proteomes" id="UP000184267"/>
    </source>
</evidence>
<dbReference type="InterPro" id="IPR019595">
    <property type="entry name" value="DUF2470"/>
</dbReference>
<dbReference type="PANTHER" id="PTHR37783">
    <property type="entry name" value="MEMBRANE PROTEIN, PUTATIVE (AFU_ORTHOLOGUE AFUA_1G04315)-RELATED"/>
    <property type="match status" value="1"/>
</dbReference>
<evidence type="ECO:0000256" key="1">
    <source>
        <dbReference type="SAM" id="Phobius"/>
    </source>
</evidence>
<dbReference type="Pfam" id="PF10615">
    <property type="entry name" value="DUF2470"/>
    <property type="match status" value="1"/>
</dbReference>
<dbReference type="AlphaFoldDB" id="A0A1M2V8S0"/>
<evidence type="ECO:0000313" key="3">
    <source>
        <dbReference type="EMBL" id="OJT04011.1"/>
    </source>
</evidence>
<keyword evidence="1" id="KW-0472">Membrane</keyword>
<evidence type="ECO:0000259" key="2">
    <source>
        <dbReference type="Pfam" id="PF10615"/>
    </source>
</evidence>
<sequence>MADPVAEKSGFLCMYMSNHPDTLVSYVRHWGKVTEHVVSAKMTTIDTKGMNLSYQTKGGATKEVRVVFDPPLAGYEEVKPRLMAMKADAEEELGMVPAPQITSFRFSRNMAYMAAMVSALIYTTFAPVPGSPNYSPLYAPAHILLANLPSWMLTFSWTILVVTHSLESLYTLSLCKKHRTGFVLGVSVELPSQARIRPADYSQAQYILTTLAVGFPAWVEMRRQIQEARIESIMKGQ</sequence>
<proteinExistence type="predicted"/>
<feature type="domain" description="DUF2470" evidence="2">
    <location>
        <begin position="11"/>
        <end position="85"/>
    </location>
</feature>
<feature type="transmembrane region" description="Helical" evidence="1">
    <location>
        <begin position="148"/>
        <end position="170"/>
    </location>
</feature>
<dbReference type="InterPro" id="IPR028110">
    <property type="entry name" value="TMEM254"/>
</dbReference>
<protein>
    <recommendedName>
        <fullName evidence="2">DUF2470 domain-containing protein</fullName>
    </recommendedName>
</protein>
<dbReference type="Gene3D" id="3.20.180.10">
    <property type="entry name" value="PNP-oxidase-like"/>
    <property type="match status" value="1"/>
</dbReference>
<keyword evidence="1" id="KW-1133">Transmembrane helix</keyword>
<dbReference type="Proteomes" id="UP000184267">
    <property type="component" value="Unassembled WGS sequence"/>
</dbReference>
<dbReference type="PANTHER" id="PTHR37783:SF1">
    <property type="entry name" value="MEMBRANE PROTEIN, PUTATIVE (AFU_ORTHOLOGUE AFUA_1G04315)-RELATED"/>
    <property type="match status" value="1"/>
</dbReference>
<keyword evidence="4" id="KW-1185">Reference proteome</keyword>
<dbReference type="OMA" id="AIDTKSM"/>
<keyword evidence="1" id="KW-0812">Transmembrane</keyword>
<dbReference type="Pfam" id="PF14934">
    <property type="entry name" value="TMEM254"/>
    <property type="match status" value="1"/>
</dbReference>
<dbReference type="InterPro" id="IPR037119">
    <property type="entry name" value="Haem_oxidase_HugZ-like_sf"/>
</dbReference>
<name>A0A1M2V8S0_TRAPU</name>
<dbReference type="OrthoDB" id="5553410at2759"/>
<dbReference type="EMBL" id="MNAD01001565">
    <property type="protein sequence ID" value="OJT04011.1"/>
    <property type="molecule type" value="Genomic_DNA"/>
</dbReference>
<comment type="caution">
    <text evidence="3">The sequence shown here is derived from an EMBL/GenBank/DDBJ whole genome shotgun (WGS) entry which is preliminary data.</text>
</comment>
<accession>A0A1M2V8S0</accession>
<dbReference type="STRING" id="154538.A0A1M2V8S0"/>
<feature type="transmembrane region" description="Helical" evidence="1">
    <location>
        <begin position="110"/>
        <end position="128"/>
    </location>
</feature>